<dbReference type="PROSITE" id="PS51635">
    <property type="entry name" value="PNPLA"/>
    <property type="match status" value="1"/>
</dbReference>
<evidence type="ECO:0000313" key="6">
    <source>
        <dbReference type="EMBL" id="MCZ8372356.1"/>
    </source>
</evidence>
<sequence length="254" mass="28444">MGSKKYQTGFALSGGFIKGIAHLGILQALFENKIRPDILSGTSAGAIVSAFIADGKQPFEILQLFSQRTFTDLAKIRPSKDSLMKMDYFIDFLKSNLKAKRIEDLSIPTIITATDFDNGKSVHFTKGEITKRIAASCCIPVLFPPIPIQGTHYVDGGVFMNIPISPIRDLCDEVIALNVYKLMADEYKNDIIHIALRAYHFMFQSNSLTELEQADWVIAPDGLEKYGNHELDRAEEIFSAGYFATLDFLKEYKK</sequence>
<dbReference type="RefSeq" id="WP_178266611.1">
    <property type="nucleotide sequence ID" value="NZ_JAPZVM010000004.1"/>
</dbReference>
<evidence type="ECO:0000313" key="7">
    <source>
        <dbReference type="Proteomes" id="UP001141933"/>
    </source>
</evidence>
<dbReference type="PANTHER" id="PTHR14226:SF78">
    <property type="entry name" value="SLR0060 PROTEIN"/>
    <property type="match status" value="1"/>
</dbReference>
<keyword evidence="7" id="KW-1185">Reference proteome</keyword>
<dbReference type="InterPro" id="IPR050301">
    <property type="entry name" value="NTE"/>
</dbReference>
<dbReference type="SUPFAM" id="SSF52151">
    <property type="entry name" value="FabD/lysophospholipase-like"/>
    <property type="match status" value="1"/>
</dbReference>
<evidence type="ECO:0000259" key="5">
    <source>
        <dbReference type="PROSITE" id="PS51635"/>
    </source>
</evidence>
<feature type="domain" description="PNPLA" evidence="5">
    <location>
        <begin position="10"/>
        <end position="168"/>
    </location>
</feature>
<keyword evidence="1 4" id="KW-0378">Hydrolase</keyword>
<protein>
    <submittedName>
        <fullName evidence="6">Patatin-like phospholipase family protein</fullName>
    </submittedName>
</protein>
<reference evidence="6" key="1">
    <citation type="submission" date="2022-12" db="EMBL/GenBank/DDBJ databases">
        <title>Phocaeicola acetigenes sp. nov., isolated feces from a healthy human.</title>
        <authorList>
            <person name="Do H."/>
            <person name="Ha Y.B."/>
            <person name="Kim J.-S."/>
            <person name="Suh M.K."/>
            <person name="Kim H.S."/>
            <person name="Lee J.-S."/>
        </authorList>
    </citation>
    <scope>NUCLEOTIDE SEQUENCE</scope>
    <source>
        <strain evidence="6">KGMB11183</strain>
    </source>
</reference>
<dbReference type="InterPro" id="IPR002641">
    <property type="entry name" value="PNPLA_dom"/>
</dbReference>
<comment type="caution">
    <text evidence="6">The sequence shown here is derived from an EMBL/GenBank/DDBJ whole genome shotgun (WGS) entry which is preliminary data.</text>
</comment>
<evidence type="ECO:0000256" key="1">
    <source>
        <dbReference type="ARBA" id="ARBA00022801"/>
    </source>
</evidence>
<dbReference type="PANTHER" id="PTHR14226">
    <property type="entry name" value="NEUROPATHY TARGET ESTERASE/SWISS CHEESE D.MELANOGASTER"/>
    <property type="match status" value="1"/>
</dbReference>
<feature type="short sequence motif" description="GXSXG" evidence="4">
    <location>
        <begin position="41"/>
        <end position="45"/>
    </location>
</feature>
<feature type="short sequence motif" description="DGA/G" evidence="4">
    <location>
        <begin position="155"/>
        <end position="157"/>
    </location>
</feature>
<gene>
    <name evidence="6" type="ORF">O6P32_06480</name>
</gene>
<organism evidence="6 7">
    <name type="scientific">Phocaeicola acetigenes</name>
    <dbReference type="NCBI Taxonomy" id="3016083"/>
    <lineage>
        <taxon>Bacteria</taxon>
        <taxon>Pseudomonadati</taxon>
        <taxon>Bacteroidota</taxon>
        <taxon>Bacteroidia</taxon>
        <taxon>Bacteroidales</taxon>
        <taxon>Bacteroidaceae</taxon>
        <taxon>Phocaeicola</taxon>
    </lineage>
</organism>
<feature type="active site" description="Nucleophile" evidence="4">
    <location>
        <position position="43"/>
    </location>
</feature>
<dbReference type="EMBL" id="JAPZVM010000004">
    <property type="protein sequence ID" value="MCZ8372356.1"/>
    <property type="molecule type" value="Genomic_DNA"/>
</dbReference>
<evidence type="ECO:0000256" key="3">
    <source>
        <dbReference type="ARBA" id="ARBA00023098"/>
    </source>
</evidence>
<proteinExistence type="predicted"/>
<dbReference type="InterPro" id="IPR016035">
    <property type="entry name" value="Acyl_Trfase/lysoPLipase"/>
</dbReference>
<comment type="caution">
    <text evidence="4">Lacks conserved residue(s) required for the propagation of feature annotation.</text>
</comment>
<dbReference type="Gene3D" id="3.40.1090.10">
    <property type="entry name" value="Cytosolic phospholipase A2 catalytic domain"/>
    <property type="match status" value="1"/>
</dbReference>
<dbReference type="Proteomes" id="UP001141933">
    <property type="component" value="Unassembled WGS sequence"/>
</dbReference>
<dbReference type="Pfam" id="PF01734">
    <property type="entry name" value="Patatin"/>
    <property type="match status" value="1"/>
</dbReference>
<accession>A0ABT4PH67</accession>
<evidence type="ECO:0000256" key="4">
    <source>
        <dbReference type="PROSITE-ProRule" id="PRU01161"/>
    </source>
</evidence>
<keyword evidence="3 4" id="KW-0443">Lipid metabolism</keyword>
<feature type="active site" description="Proton acceptor" evidence="4">
    <location>
        <position position="155"/>
    </location>
</feature>
<keyword evidence="2 4" id="KW-0442">Lipid degradation</keyword>
<name>A0ABT4PH67_9BACT</name>
<evidence type="ECO:0000256" key="2">
    <source>
        <dbReference type="ARBA" id="ARBA00022963"/>
    </source>
</evidence>
<dbReference type="CDD" id="cd07205">
    <property type="entry name" value="Pat_PNPLA6_PNPLA7_NTE1_like"/>
    <property type="match status" value="1"/>
</dbReference>